<feature type="signal peptide" evidence="12">
    <location>
        <begin position="1"/>
        <end position="21"/>
    </location>
</feature>
<dbReference type="Proteomes" id="UP000335636">
    <property type="component" value="Unassembled WGS sequence"/>
</dbReference>
<sequence>MQPRLWLFLAAQLAALHGGSAFQQTPGFTVALTHQVVTLSCKTTTSLSQVRVFWLRQPQLPSEHSWYQFLASWHPPKETTYGEAVAKEKLTPFSNATGHFLNLTNVRPADSGVYFCMTVGAPELTFGKGTRLSVVDALPTTAQPTSKSIPKKRTCQRPKLTAQKGLPCGIVTLSLLVAGILVLLVSLGVAVHLYCLQRRTRLRFIKQFYK</sequence>
<evidence type="ECO:0000256" key="2">
    <source>
        <dbReference type="ARBA" id="ARBA00022692"/>
    </source>
</evidence>
<keyword evidence="5 11" id="KW-1133">Transmembrane helix</keyword>
<dbReference type="Proteomes" id="UP000662637">
    <property type="component" value="Unassembled WGS sequence"/>
</dbReference>
<dbReference type="SMART" id="SM00406">
    <property type="entry name" value="IGv"/>
    <property type="match status" value="1"/>
</dbReference>
<evidence type="ECO:0000256" key="1">
    <source>
        <dbReference type="ARBA" id="ARBA00004479"/>
    </source>
</evidence>
<keyword evidence="3 12" id="KW-0732">Signal</keyword>
<accession>A0A5E4BKG7</accession>
<feature type="transmembrane region" description="Helical" evidence="11">
    <location>
        <begin position="173"/>
        <end position="196"/>
    </location>
</feature>
<dbReference type="GO" id="GO:0015026">
    <property type="term" value="F:coreceptor activity"/>
    <property type="evidence" value="ECO:0007669"/>
    <property type="project" value="InterPro"/>
</dbReference>
<dbReference type="InterPro" id="IPR042414">
    <property type="entry name" value="CD8B"/>
</dbReference>
<name>A0A5E4BKG7_MARMO</name>
<organism evidence="15 16">
    <name type="scientific">Marmota monax</name>
    <name type="common">Woodchuck</name>
    <dbReference type="NCBI Taxonomy" id="9995"/>
    <lineage>
        <taxon>Eukaryota</taxon>
        <taxon>Metazoa</taxon>
        <taxon>Chordata</taxon>
        <taxon>Craniata</taxon>
        <taxon>Vertebrata</taxon>
        <taxon>Euteleostomi</taxon>
        <taxon>Mammalia</taxon>
        <taxon>Eutheria</taxon>
        <taxon>Euarchontoglires</taxon>
        <taxon>Glires</taxon>
        <taxon>Rodentia</taxon>
        <taxon>Sciuromorpha</taxon>
        <taxon>Sciuridae</taxon>
        <taxon>Xerinae</taxon>
        <taxon>Marmotini</taxon>
        <taxon>Marmota</taxon>
    </lineage>
</organism>
<keyword evidence="10" id="KW-0393">Immunoglobulin domain</keyword>
<dbReference type="InterPro" id="IPR036179">
    <property type="entry name" value="Ig-like_dom_sf"/>
</dbReference>
<evidence type="ECO:0000256" key="9">
    <source>
        <dbReference type="ARBA" id="ARBA00023180"/>
    </source>
</evidence>
<dbReference type="GO" id="GO:0002250">
    <property type="term" value="P:adaptive immune response"/>
    <property type="evidence" value="ECO:0007669"/>
    <property type="project" value="UniProtKB-KW"/>
</dbReference>
<dbReference type="GO" id="GO:0016020">
    <property type="term" value="C:membrane"/>
    <property type="evidence" value="ECO:0007669"/>
    <property type="project" value="UniProtKB-SubCell"/>
</dbReference>
<dbReference type="SUPFAM" id="SSF48726">
    <property type="entry name" value="Immunoglobulin"/>
    <property type="match status" value="1"/>
</dbReference>
<dbReference type="EMBL" id="CABDUW010000489">
    <property type="protein sequence ID" value="VTJ70078.1"/>
    <property type="molecule type" value="Genomic_DNA"/>
</dbReference>
<keyword evidence="7 11" id="KW-0472">Membrane</keyword>
<evidence type="ECO:0000256" key="10">
    <source>
        <dbReference type="ARBA" id="ARBA00023319"/>
    </source>
</evidence>
<keyword evidence="2 11" id="KW-0812">Transmembrane</keyword>
<evidence type="ECO:0000256" key="11">
    <source>
        <dbReference type="SAM" id="Phobius"/>
    </source>
</evidence>
<keyword evidence="4" id="KW-0391">Immunity</keyword>
<dbReference type="PANTHER" id="PTHR11292">
    <property type="entry name" value="T-CELL SURFACE GLYCOPROTEIN CD8 BETA CHAIN"/>
    <property type="match status" value="1"/>
</dbReference>
<evidence type="ECO:0000313" key="16">
    <source>
        <dbReference type="Proteomes" id="UP000335636"/>
    </source>
</evidence>
<dbReference type="Gene3D" id="2.60.40.10">
    <property type="entry name" value="Immunoglobulins"/>
    <property type="match status" value="1"/>
</dbReference>
<dbReference type="InterPro" id="IPR013783">
    <property type="entry name" value="Ig-like_fold"/>
</dbReference>
<evidence type="ECO:0000256" key="5">
    <source>
        <dbReference type="ARBA" id="ARBA00022989"/>
    </source>
</evidence>
<dbReference type="InterPro" id="IPR003599">
    <property type="entry name" value="Ig_sub"/>
</dbReference>
<evidence type="ECO:0000256" key="12">
    <source>
        <dbReference type="SAM" id="SignalP"/>
    </source>
</evidence>
<evidence type="ECO:0000259" key="13">
    <source>
        <dbReference type="PROSITE" id="PS50835"/>
    </source>
</evidence>
<dbReference type="SMART" id="SM00409">
    <property type="entry name" value="IG"/>
    <property type="match status" value="1"/>
</dbReference>
<evidence type="ECO:0000256" key="8">
    <source>
        <dbReference type="ARBA" id="ARBA00023157"/>
    </source>
</evidence>
<evidence type="ECO:0000256" key="3">
    <source>
        <dbReference type="ARBA" id="ARBA00022729"/>
    </source>
</evidence>
<proteinExistence type="predicted"/>
<dbReference type="Pfam" id="PF07686">
    <property type="entry name" value="V-set"/>
    <property type="match status" value="1"/>
</dbReference>
<dbReference type="InterPro" id="IPR007110">
    <property type="entry name" value="Ig-like_dom"/>
</dbReference>
<keyword evidence="9" id="KW-0325">Glycoprotein</keyword>
<evidence type="ECO:0000256" key="4">
    <source>
        <dbReference type="ARBA" id="ARBA00022859"/>
    </source>
</evidence>
<dbReference type="GO" id="GO:0042288">
    <property type="term" value="F:MHC class I protein binding"/>
    <property type="evidence" value="ECO:0007669"/>
    <property type="project" value="InterPro"/>
</dbReference>
<protein>
    <recommendedName>
        <fullName evidence="13">Ig-like domain-containing protein</fullName>
    </recommendedName>
</protein>
<evidence type="ECO:0000313" key="15">
    <source>
        <dbReference type="EMBL" id="VTJ70078.1"/>
    </source>
</evidence>
<dbReference type="GO" id="GO:0050776">
    <property type="term" value="P:regulation of immune response"/>
    <property type="evidence" value="ECO:0007669"/>
    <property type="project" value="InterPro"/>
</dbReference>
<dbReference type="EMBL" id="WJEC01001999">
    <property type="protein sequence ID" value="KAF7477314.1"/>
    <property type="molecule type" value="Genomic_DNA"/>
</dbReference>
<dbReference type="PROSITE" id="PS50835">
    <property type="entry name" value="IG_LIKE"/>
    <property type="match status" value="1"/>
</dbReference>
<reference evidence="15 16" key="1">
    <citation type="submission" date="2019-04" db="EMBL/GenBank/DDBJ databases">
        <authorList>
            <person name="Alioto T."/>
            <person name="Alioto T."/>
        </authorList>
    </citation>
    <scope>NUCLEOTIDE SEQUENCE [LARGE SCALE GENOMIC DNA]</scope>
</reference>
<keyword evidence="16" id="KW-1185">Reference proteome</keyword>
<comment type="subcellular location">
    <subcellularLocation>
        <location evidence="1">Membrane</location>
        <topology evidence="1">Single-pass type I membrane protein</topology>
    </subcellularLocation>
</comment>
<reference evidence="14" key="2">
    <citation type="submission" date="2020-08" db="EMBL/GenBank/DDBJ databases">
        <authorList>
            <person name="Shumante A."/>
            <person name="Zimin A.V."/>
            <person name="Puiu D."/>
            <person name="Salzberg S.L."/>
        </authorList>
    </citation>
    <scope>NUCLEOTIDE SEQUENCE</scope>
    <source>
        <strain evidence="14">WC2-LM</strain>
        <tissue evidence="14">Liver</tissue>
    </source>
</reference>
<dbReference type="InterPro" id="IPR013106">
    <property type="entry name" value="Ig_V-set"/>
</dbReference>
<feature type="chain" id="PRO_5033852370" description="Ig-like domain-containing protein" evidence="12">
    <location>
        <begin position="22"/>
        <end position="210"/>
    </location>
</feature>
<gene>
    <name evidence="14" type="ORF">GHT09_011595</name>
    <name evidence="15" type="ORF">MONAX_5E047391</name>
</gene>
<dbReference type="AlphaFoldDB" id="A0A5E4BKG7"/>
<evidence type="ECO:0000256" key="6">
    <source>
        <dbReference type="ARBA" id="ARBA00023130"/>
    </source>
</evidence>
<feature type="domain" description="Ig-like" evidence="13">
    <location>
        <begin position="3"/>
        <end position="116"/>
    </location>
</feature>
<evidence type="ECO:0000256" key="7">
    <source>
        <dbReference type="ARBA" id="ARBA00023136"/>
    </source>
</evidence>
<keyword evidence="8" id="KW-1015">Disulfide bond</keyword>
<dbReference type="GO" id="GO:0009986">
    <property type="term" value="C:cell surface"/>
    <property type="evidence" value="ECO:0007669"/>
    <property type="project" value="TreeGrafter"/>
</dbReference>
<evidence type="ECO:0000313" key="14">
    <source>
        <dbReference type="EMBL" id="KAF7477314.1"/>
    </source>
</evidence>
<keyword evidence="6" id="KW-1064">Adaptive immunity</keyword>
<dbReference type="PANTHER" id="PTHR11292:SF7">
    <property type="entry name" value="T-CELL SURFACE GLYCOPROTEIN CD8 BETA CHAIN-RELATED"/>
    <property type="match status" value="1"/>
</dbReference>